<feature type="domain" description="C2H2-type" evidence="1">
    <location>
        <begin position="229"/>
        <end position="251"/>
    </location>
</feature>
<dbReference type="AlphaFoldDB" id="A0A9W8YNZ7"/>
<evidence type="ECO:0000313" key="2">
    <source>
        <dbReference type="EMBL" id="KAJ4388607.1"/>
    </source>
</evidence>
<sequence>MEDYLSMEPQTSAHDNINIEDTTIHGMDLAQIKHLARQIEWDMLNGIDTPAFHNFEDDATTQHIMQSTVMESSLSSYSHEDGSSDTTIEPMLFGSPDTSTPVSILESPTMTDYVLPVDLVATWDTHALDMMSPLLDFTFGTAPEWPLMDNSWLNEELASAAASGEVLQYQLPKAPTSFADTNQNAAASAAPISSASEPASADFTCSICSFTAASNTKLKTHINKHTLPFRCTAPRCTYAAAEKKSLQRHLLAQAKWDESHRVAAKRCGVKEVTYSCTGAGCEYVTIREDNLSRHVAKCPAVGRGMRKAK</sequence>
<gene>
    <name evidence="2" type="ORF">N0V93_006065</name>
</gene>
<evidence type="ECO:0000313" key="3">
    <source>
        <dbReference type="Proteomes" id="UP001140453"/>
    </source>
</evidence>
<protein>
    <recommendedName>
        <fullName evidence="1">C2H2-type domain-containing protein</fullName>
    </recommendedName>
</protein>
<dbReference type="OrthoDB" id="654211at2759"/>
<reference evidence="2" key="1">
    <citation type="submission" date="2022-10" db="EMBL/GenBank/DDBJ databases">
        <title>Tapping the CABI collections for fungal endophytes: first genome assemblies for Collariella, Neodidymelliopsis, Ascochyta clinopodiicola, Didymella pomorum, Didymosphaeria variabile, Neocosmospora piperis and Neocucurbitaria cava.</title>
        <authorList>
            <person name="Hill R."/>
        </authorList>
    </citation>
    <scope>NUCLEOTIDE SEQUENCE</scope>
    <source>
        <strain evidence="2">IMI 355082</strain>
    </source>
</reference>
<accession>A0A9W8YNZ7</accession>
<evidence type="ECO:0000259" key="1">
    <source>
        <dbReference type="SMART" id="SM00355"/>
    </source>
</evidence>
<dbReference type="EMBL" id="JAPEVB010000004">
    <property type="protein sequence ID" value="KAJ4388607.1"/>
    <property type="molecule type" value="Genomic_DNA"/>
</dbReference>
<name>A0A9W8YNZ7_9PEZI</name>
<dbReference type="Gene3D" id="3.30.160.60">
    <property type="entry name" value="Classic Zinc Finger"/>
    <property type="match status" value="1"/>
</dbReference>
<organism evidence="2 3">
    <name type="scientific">Gnomoniopsis smithogilvyi</name>
    <dbReference type="NCBI Taxonomy" id="1191159"/>
    <lineage>
        <taxon>Eukaryota</taxon>
        <taxon>Fungi</taxon>
        <taxon>Dikarya</taxon>
        <taxon>Ascomycota</taxon>
        <taxon>Pezizomycotina</taxon>
        <taxon>Sordariomycetes</taxon>
        <taxon>Sordariomycetidae</taxon>
        <taxon>Diaporthales</taxon>
        <taxon>Gnomoniaceae</taxon>
        <taxon>Gnomoniopsis</taxon>
    </lineage>
</organism>
<keyword evidence="3" id="KW-1185">Reference proteome</keyword>
<feature type="domain" description="C2H2-type" evidence="1">
    <location>
        <begin position="274"/>
        <end position="296"/>
    </location>
</feature>
<proteinExistence type="predicted"/>
<comment type="caution">
    <text evidence="2">The sequence shown here is derived from an EMBL/GenBank/DDBJ whole genome shotgun (WGS) entry which is preliminary data.</text>
</comment>
<feature type="domain" description="C2H2-type" evidence="1">
    <location>
        <begin position="203"/>
        <end position="225"/>
    </location>
</feature>
<dbReference type="Proteomes" id="UP001140453">
    <property type="component" value="Unassembled WGS sequence"/>
</dbReference>
<dbReference type="InterPro" id="IPR013087">
    <property type="entry name" value="Znf_C2H2_type"/>
</dbReference>
<dbReference type="SMART" id="SM00355">
    <property type="entry name" value="ZnF_C2H2"/>
    <property type="match status" value="3"/>
</dbReference>